<sequence>MITVKQVRRDAPWQWLRAGWQDFVRAPRVCLTYGAIFVVIGLVITLGLGLVGFSSAVPVALSGFALVAPAFAVGIYQVSHALERGETPRFLVIVSRIPGRISQIAFLSLLLLLLLLVWVRIAQVLLIVIAPYSPLEAGPFLNYLLTDAAGLTLLAIGTLVGAGLATLAFAISALAFPMLIDRDVDAITALTTSLKAVINQPFVMLTWAWLIAFFIGAGIAFFGIGLAVAFPWIALATWHAYRDFLPAEQAG</sequence>
<evidence type="ECO:0000256" key="1">
    <source>
        <dbReference type="SAM" id="Phobius"/>
    </source>
</evidence>
<organism evidence="2 3">
    <name type="scientific">Maricaulis maris</name>
    <dbReference type="NCBI Taxonomy" id="74318"/>
    <lineage>
        <taxon>Bacteria</taxon>
        <taxon>Pseudomonadati</taxon>
        <taxon>Pseudomonadota</taxon>
        <taxon>Alphaproteobacteria</taxon>
        <taxon>Maricaulales</taxon>
        <taxon>Maricaulaceae</taxon>
        <taxon>Maricaulis</taxon>
    </lineage>
</organism>
<comment type="caution">
    <text evidence="2">The sequence shown here is derived from an EMBL/GenBank/DDBJ whole genome shotgun (WGS) entry which is preliminary data.</text>
</comment>
<accession>A0A495D241</accession>
<feature type="transmembrane region" description="Helical" evidence="1">
    <location>
        <begin position="59"/>
        <end position="79"/>
    </location>
</feature>
<dbReference type="InterPro" id="IPR018692">
    <property type="entry name" value="DUF2189"/>
</dbReference>
<dbReference type="Pfam" id="PF09955">
    <property type="entry name" value="DUF2189"/>
    <property type="match status" value="1"/>
</dbReference>
<protein>
    <submittedName>
        <fullName evidence="2">Putative membrane protein</fullName>
    </submittedName>
</protein>
<keyword evidence="1" id="KW-0472">Membrane</keyword>
<feature type="transmembrane region" description="Helical" evidence="1">
    <location>
        <begin position="30"/>
        <end position="53"/>
    </location>
</feature>
<keyword evidence="1" id="KW-1133">Transmembrane helix</keyword>
<gene>
    <name evidence="2" type="ORF">C7435_2710</name>
</gene>
<dbReference type="AlphaFoldDB" id="A0A495D241"/>
<proteinExistence type="predicted"/>
<evidence type="ECO:0000313" key="3">
    <source>
        <dbReference type="Proteomes" id="UP000273675"/>
    </source>
</evidence>
<feature type="transmembrane region" description="Helical" evidence="1">
    <location>
        <begin position="201"/>
        <end position="234"/>
    </location>
</feature>
<dbReference type="Proteomes" id="UP000273675">
    <property type="component" value="Unassembled WGS sequence"/>
</dbReference>
<evidence type="ECO:0000313" key="2">
    <source>
        <dbReference type="EMBL" id="RKQ95607.1"/>
    </source>
</evidence>
<keyword evidence="1" id="KW-0812">Transmembrane</keyword>
<dbReference type="EMBL" id="RBIM01000006">
    <property type="protein sequence ID" value="RKQ95607.1"/>
    <property type="molecule type" value="Genomic_DNA"/>
</dbReference>
<name>A0A495D241_9PROT</name>
<reference evidence="2 3" key="1">
    <citation type="submission" date="2018-10" db="EMBL/GenBank/DDBJ databases">
        <title>Genomic Encyclopedia of Type Strains, Phase IV (KMG-IV): sequencing the most valuable type-strain genomes for metagenomic binning, comparative biology and taxonomic classification.</title>
        <authorList>
            <person name="Goeker M."/>
        </authorList>
    </citation>
    <scope>NUCLEOTIDE SEQUENCE [LARGE SCALE GENOMIC DNA]</scope>
    <source>
        <strain evidence="2 3">DSM 4734</strain>
    </source>
</reference>
<feature type="transmembrane region" description="Helical" evidence="1">
    <location>
        <begin position="152"/>
        <end position="180"/>
    </location>
</feature>
<dbReference type="OrthoDB" id="9809543at2"/>
<feature type="transmembrane region" description="Helical" evidence="1">
    <location>
        <begin position="104"/>
        <end position="132"/>
    </location>
</feature>
<dbReference type="RefSeq" id="WP_121212160.1">
    <property type="nucleotide sequence ID" value="NZ_RBIM01000006.1"/>
</dbReference>